<dbReference type="InterPro" id="IPR012373">
    <property type="entry name" value="Ferrdict_sens_TM"/>
</dbReference>
<feature type="domain" description="Carbohydrate-binding module family 96" evidence="6">
    <location>
        <begin position="293"/>
        <end position="396"/>
    </location>
</feature>
<dbReference type="Pfam" id="PF04773">
    <property type="entry name" value="FecR"/>
    <property type="match status" value="1"/>
</dbReference>
<dbReference type="PANTHER" id="PTHR30273">
    <property type="entry name" value="PERIPLASMIC SIGNAL SENSOR AND SIGMA FACTOR ACTIVATOR FECR-RELATED"/>
    <property type="match status" value="1"/>
</dbReference>
<proteinExistence type="predicted"/>
<evidence type="ECO:0000256" key="2">
    <source>
        <dbReference type="ARBA" id="ARBA00022525"/>
    </source>
</evidence>
<keyword evidence="4" id="KW-0812">Transmembrane</keyword>
<evidence type="ECO:0000259" key="6">
    <source>
        <dbReference type="Pfam" id="PF24517"/>
    </source>
</evidence>
<dbReference type="Proteomes" id="UP001500840">
    <property type="component" value="Unassembled WGS sequence"/>
</dbReference>
<accession>A0ABP8M5U1</accession>
<evidence type="ECO:0000313" key="8">
    <source>
        <dbReference type="Proteomes" id="UP001500840"/>
    </source>
</evidence>
<dbReference type="RefSeq" id="WP_345318874.1">
    <property type="nucleotide sequence ID" value="NZ_BAABGA010000006.1"/>
</dbReference>
<name>A0ABP8M5U1_9BACT</name>
<feature type="domain" description="FecR protein" evidence="5">
    <location>
        <begin position="178"/>
        <end position="230"/>
    </location>
</feature>
<evidence type="ECO:0000256" key="4">
    <source>
        <dbReference type="SAM" id="Phobius"/>
    </source>
</evidence>
<evidence type="ECO:0000259" key="5">
    <source>
        <dbReference type="Pfam" id="PF04773"/>
    </source>
</evidence>
<sequence length="482" mass="52712">MTTSDESSPQHWDRYCELRDLVLDDLAEQAQLAELEECLIRDPSLKRDFVESLQTRSAIAYPQDELSDLSMPSRTESTLPQWRSVPKWAYVGLAAGILFFLTTAWLYLDRGGEEGIGMIVKTENCQWQGSTVPTVAGVSLHPGRLVLDRGIAELRIGLVDVTMEGPADLELISTDRCFVHSGRIFAEVHPGGEGFEVQTPTSLLIDRGTVFGVNVTADGNSDLTVVKGRVDAKHLSSGTTVSVTTRDAKRFTRVGIETFASEMVDDGVNLPSLASAAAEQQTVQISTAIGKGRDGYVMAGEQSDDKLSRTALLVKEPPNFSWGIPFRRRGYMHFDLSFVSEQTVHSAKLQLQGVPTDIGFLSLMPDATFAVYGLTDESLEDWDETTLSWQSSPGVLSDDVTLDPTKTKLLGKFVVPQSDPTRMFSIDTSELGEFLNQDTNGGATLILVSETAGIRDCYVHGFASRRHPDASPPTLRLTLTSL</sequence>
<keyword evidence="3" id="KW-0732">Signal</keyword>
<protein>
    <submittedName>
        <fullName evidence="7">FecR domain-containing protein</fullName>
    </submittedName>
</protein>
<comment type="subcellular location">
    <subcellularLocation>
        <location evidence="1">Secreted</location>
    </subcellularLocation>
</comment>
<organism evidence="7 8">
    <name type="scientific">Novipirellula rosea</name>
    <dbReference type="NCBI Taxonomy" id="1031540"/>
    <lineage>
        <taxon>Bacteria</taxon>
        <taxon>Pseudomonadati</taxon>
        <taxon>Planctomycetota</taxon>
        <taxon>Planctomycetia</taxon>
        <taxon>Pirellulales</taxon>
        <taxon>Pirellulaceae</taxon>
        <taxon>Novipirellula</taxon>
    </lineage>
</organism>
<dbReference type="NCBIfam" id="NF033679">
    <property type="entry name" value="DNRLRE_dom"/>
    <property type="match status" value="1"/>
</dbReference>
<dbReference type="PANTHER" id="PTHR30273:SF2">
    <property type="entry name" value="PROTEIN FECR"/>
    <property type="match status" value="1"/>
</dbReference>
<keyword evidence="4" id="KW-0472">Membrane</keyword>
<gene>
    <name evidence="7" type="ORF">GCM10023156_03880</name>
</gene>
<dbReference type="InterPro" id="IPR055372">
    <property type="entry name" value="CBM96"/>
</dbReference>
<keyword evidence="2" id="KW-0964">Secreted</keyword>
<dbReference type="Gene3D" id="2.60.120.1440">
    <property type="match status" value="1"/>
</dbReference>
<dbReference type="InterPro" id="IPR006860">
    <property type="entry name" value="FecR"/>
</dbReference>
<reference evidence="8" key="1">
    <citation type="journal article" date="2019" name="Int. J. Syst. Evol. Microbiol.">
        <title>The Global Catalogue of Microorganisms (GCM) 10K type strain sequencing project: providing services to taxonomists for standard genome sequencing and annotation.</title>
        <authorList>
            <consortium name="The Broad Institute Genomics Platform"/>
            <consortium name="The Broad Institute Genome Sequencing Center for Infectious Disease"/>
            <person name="Wu L."/>
            <person name="Ma J."/>
        </authorList>
    </citation>
    <scope>NUCLEOTIDE SEQUENCE [LARGE SCALE GENOMIC DNA]</scope>
    <source>
        <strain evidence="8">JCM 17759</strain>
    </source>
</reference>
<evidence type="ECO:0000256" key="3">
    <source>
        <dbReference type="ARBA" id="ARBA00022729"/>
    </source>
</evidence>
<dbReference type="EMBL" id="BAABGA010000006">
    <property type="protein sequence ID" value="GAA4444918.1"/>
    <property type="molecule type" value="Genomic_DNA"/>
</dbReference>
<keyword evidence="4" id="KW-1133">Transmembrane helix</keyword>
<comment type="caution">
    <text evidence="7">The sequence shown here is derived from an EMBL/GenBank/DDBJ whole genome shotgun (WGS) entry which is preliminary data.</text>
</comment>
<evidence type="ECO:0000256" key="1">
    <source>
        <dbReference type="ARBA" id="ARBA00004613"/>
    </source>
</evidence>
<keyword evidence="8" id="KW-1185">Reference proteome</keyword>
<dbReference type="Pfam" id="PF24517">
    <property type="entry name" value="CBM96"/>
    <property type="match status" value="1"/>
</dbReference>
<feature type="transmembrane region" description="Helical" evidence="4">
    <location>
        <begin position="88"/>
        <end position="108"/>
    </location>
</feature>
<evidence type="ECO:0000313" key="7">
    <source>
        <dbReference type="EMBL" id="GAA4444918.1"/>
    </source>
</evidence>